<dbReference type="Proteomes" id="UP000664169">
    <property type="component" value="Unassembled WGS sequence"/>
</dbReference>
<dbReference type="Gene3D" id="3.30.40.10">
    <property type="entry name" value="Zinc/RING finger domain, C3HC4 (zinc finger)"/>
    <property type="match status" value="1"/>
</dbReference>
<dbReference type="Pfam" id="PF04434">
    <property type="entry name" value="SWIM"/>
    <property type="match status" value="1"/>
</dbReference>
<dbReference type="Pfam" id="PF13639">
    <property type="entry name" value="zf-RING_2"/>
    <property type="match status" value="1"/>
</dbReference>
<dbReference type="InterPro" id="IPR039903">
    <property type="entry name" value="Zswim2"/>
</dbReference>
<evidence type="ECO:0000259" key="4">
    <source>
        <dbReference type="PROSITE" id="PS50966"/>
    </source>
</evidence>
<dbReference type="InterPro" id="IPR007527">
    <property type="entry name" value="Znf_SWIM"/>
</dbReference>
<feature type="region of interest" description="Disordered" evidence="2">
    <location>
        <begin position="1"/>
        <end position="64"/>
    </location>
</feature>
<gene>
    <name evidence="5" type="ORF">GOMPHAMPRED_007271</name>
</gene>
<comment type="caution">
    <text evidence="5">The sequence shown here is derived from an EMBL/GenBank/DDBJ whole genome shotgun (WGS) entry which is preliminary data.</text>
</comment>
<name>A0A8H3EQP7_9LECA</name>
<evidence type="ECO:0000313" key="6">
    <source>
        <dbReference type="Proteomes" id="UP000664169"/>
    </source>
</evidence>
<dbReference type="InterPro" id="IPR013083">
    <property type="entry name" value="Znf_RING/FYVE/PHD"/>
</dbReference>
<keyword evidence="1" id="KW-0479">Metal-binding</keyword>
<dbReference type="InterPro" id="IPR001841">
    <property type="entry name" value="Znf_RING"/>
</dbReference>
<dbReference type="PANTHER" id="PTHR21540:SF0">
    <property type="entry name" value="PHD FAMILY PROTEIN"/>
    <property type="match status" value="1"/>
</dbReference>
<dbReference type="GO" id="GO:0061630">
    <property type="term" value="F:ubiquitin protein ligase activity"/>
    <property type="evidence" value="ECO:0007669"/>
    <property type="project" value="InterPro"/>
</dbReference>
<dbReference type="PROSITE" id="PS50966">
    <property type="entry name" value="ZF_SWIM"/>
    <property type="match status" value="1"/>
</dbReference>
<accession>A0A8H3EQP7</accession>
<dbReference type="PANTHER" id="PTHR21540">
    <property type="entry name" value="RING FINGER AND SWIM DOMAIN-CONTAINING PROTEIN 2"/>
    <property type="match status" value="1"/>
</dbReference>
<feature type="compositionally biased region" description="Polar residues" evidence="2">
    <location>
        <begin position="1"/>
        <end position="13"/>
    </location>
</feature>
<feature type="domain" description="RING-type" evidence="3">
    <location>
        <begin position="197"/>
        <end position="245"/>
    </location>
</feature>
<feature type="compositionally biased region" description="Basic and acidic residues" evidence="2">
    <location>
        <begin position="36"/>
        <end position="46"/>
    </location>
</feature>
<evidence type="ECO:0000256" key="2">
    <source>
        <dbReference type="SAM" id="MobiDB-lite"/>
    </source>
</evidence>
<proteinExistence type="predicted"/>
<organism evidence="5 6">
    <name type="scientific">Gomphillus americanus</name>
    <dbReference type="NCBI Taxonomy" id="1940652"/>
    <lineage>
        <taxon>Eukaryota</taxon>
        <taxon>Fungi</taxon>
        <taxon>Dikarya</taxon>
        <taxon>Ascomycota</taxon>
        <taxon>Pezizomycotina</taxon>
        <taxon>Lecanoromycetes</taxon>
        <taxon>OSLEUM clade</taxon>
        <taxon>Ostropomycetidae</taxon>
        <taxon>Ostropales</taxon>
        <taxon>Graphidaceae</taxon>
        <taxon>Gomphilloideae</taxon>
        <taxon>Gomphillus</taxon>
    </lineage>
</organism>
<evidence type="ECO:0000259" key="3">
    <source>
        <dbReference type="PROSITE" id="PS50089"/>
    </source>
</evidence>
<protein>
    <submittedName>
        <fullName evidence="5">Uncharacterized protein</fullName>
    </submittedName>
</protein>
<evidence type="ECO:0000256" key="1">
    <source>
        <dbReference type="PROSITE-ProRule" id="PRU00175"/>
    </source>
</evidence>
<dbReference type="CDD" id="cd16494">
    <property type="entry name" value="RING-CH-C4HC3_ZSWM2"/>
    <property type="match status" value="1"/>
</dbReference>
<dbReference type="AlphaFoldDB" id="A0A8H3EQP7"/>
<keyword evidence="1" id="KW-0862">Zinc</keyword>
<sequence length="308" mass="34695">MGTNTNKDPSSPRSALPKKRSRDQMLDSQLIGSIRKPVEVADDDCRPTTPKKAKKRQPAATGEKRLKRWRAKMPGVWQQRLDRATTQRMFVIDRKRQDLNGIPQEVVELVGSTGNVYHVTIKQLPSCTCPDAGRGNTCKHIIYVLRLVLKAPSDLEYQASFLQPELKQIFDAAPLPQVGSEAENSDESKRKPIDGDCPICFMEFESESEQLVWCKSACGNNIHKECFEKWAKSQDGKEVRCVYCRSIWQGDDLSIERIRAAKAGKSVNSEGYVNLASELGISTNRDISSYHQPWVNSQYQDGATFDTI</sequence>
<dbReference type="EMBL" id="CAJPDQ010000006">
    <property type="protein sequence ID" value="CAF9911011.1"/>
    <property type="molecule type" value="Genomic_DNA"/>
</dbReference>
<dbReference type="SUPFAM" id="SSF57850">
    <property type="entry name" value="RING/U-box"/>
    <property type="match status" value="1"/>
</dbReference>
<reference evidence="5" key="1">
    <citation type="submission" date="2021-03" db="EMBL/GenBank/DDBJ databases">
        <authorList>
            <person name="Tagirdzhanova G."/>
        </authorList>
    </citation>
    <scope>NUCLEOTIDE SEQUENCE</scope>
</reference>
<dbReference type="GO" id="GO:0008270">
    <property type="term" value="F:zinc ion binding"/>
    <property type="evidence" value="ECO:0007669"/>
    <property type="project" value="UniProtKB-KW"/>
</dbReference>
<feature type="domain" description="SWIM-type" evidence="4">
    <location>
        <begin position="117"/>
        <end position="149"/>
    </location>
</feature>
<dbReference type="PROSITE" id="PS50089">
    <property type="entry name" value="ZF_RING_2"/>
    <property type="match status" value="1"/>
</dbReference>
<dbReference type="OrthoDB" id="2122982at2759"/>
<keyword evidence="1" id="KW-0863">Zinc-finger</keyword>
<evidence type="ECO:0000313" key="5">
    <source>
        <dbReference type="EMBL" id="CAF9911011.1"/>
    </source>
</evidence>
<keyword evidence="6" id="KW-1185">Reference proteome</keyword>